<comment type="caution">
    <text evidence="3">The sequence shown here is derived from an EMBL/GenBank/DDBJ whole genome shotgun (WGS) entry which is preliminary data.</text>
</comment>
<dbReference type="OrthoDB" id="10676096at2759"/>
<sequence length="559" mass="65237">MNEFGSIKILNILQEEIDPRINHICYKIRMAQFEEIYLKSFTFYKRKFSFQDDLVIFESTMKYYVPTKQISPKGMPIDDNYFPWYELELKSAVDLLEDKYRIRSMKSLEGVYIISYGDPYSIFTVIPRLTIEAFSAKKWQFHWAKSFVLAYIITNEYAYIANINMESDPELFYGNVNYYSPFSIISSQETSEDSTTGYYLNRDEMNFSSSWVIYDMKFTHWSYSPMVHPKSQKIDEHINKDYFYMLKTNRSDNVMLKKRTDNMNNKFLQDSKQQIFMNLAKGFRHNGDVYLFDSLVGCVYIIHNFTMKLSEEKRDTILLKRTNVPYERFFHCRGNLLAPLSKFNKTRCETSGKLFYTSPRKPSYGTSNIKYEESLFWLWLKLACGGIIILFAFTFLFCFVTKSQNWTIFGAKFNSPINYGHPPNLNKSPSMKAKTIFLNPNKKLSGKRSKKLSKSPQMAIDVNQQRILKGKSSKISEKDKNEKGRPSEKKKKDKDETNLETSSNIESTSSKSSTEVGNSSQINKSETPSIPEENKNGKTISSISNSEKSKQEDSTRLKQ</sequence>
<dbReference type="Proteomes" id="UP001142055">
    <property type="component" value="Chromosome 1"/>
</dbReference>
<feature type="compositionally biased region" description="Polar residues" evidence="1">
    <location>
        <begin position="537"/>
        <end position="546"/>
    </location>
</feature>
<evidence type="ECO:0000256" key="1">
    <source>
        <dbReference type="SAM" id="MobiDB-lite"/>
    </source>
</evidence>
<dbReference type="AlphaFoldDB" id="A0A9Q0MCJ5"/>
<evidence type="ECO:0000313" key="4">
    <source>
        <dbReference type="Proteomes" id="UP001142055"/>
    </source>
</evidence>
<protein>
    <submittedName>
        <fullName evidence="3">Uncharacterized protein</fullName>
    </submittedName>
</protein>
<keyword evidence="2" id="KW-0472">Membrane</keyword>
<gene>
    <name evidence="3" type="ORF">RDWZM_001647</name>
</gene>
<keyword evidence="4" id="KW-1185">Reference proteome</keyword>
<keyword evidence="2" id="KW-0812">Transmembrane</keyword>
<proteinExistence type="predicted"/>
<evidence type="ECO:0000313" key="3">
    <source>
        <dbReference type="EMBL" id="KAJ6223102.1"/>
    </source>
</evidence>
<accession>A0A9Q0MCJ5</accession>
<feature type="compositionally biased region" description="Low complexity" evidence="1">
    <location>
        <begin position="499"/>
        <end position="520"/>
    </location>
</feature>
<organism evidence="3 4">
    <name type="scientific">Blomia tropicalis</name>
    <name type="common">Mite</name>
    <dbReference type="NCBI Taxonomy" id="40697"/>
    <lineage>
        <taxon>Eukaryota</taxon>
        <taxon>Metazoa</taxon>
        <taxon>Ecdysozoa</taxon>
        <taxon>Arthropoda</taxon>
        <taxon>Chelicerata</taxon>
        <taxon>Arachnida</taxon>
        <taxon>Acari</taxon>
        <taxon>Acariformes</taxon>
        <taxon>Sarcoptiformes</taxon>
        <taxon>Astigmata</taxon>
        <taxon>Glycyphagoidea</taxon>
        <taxon>Echimyopodidae</taxon>
        <taxon>Blomia</taxon>
    </lineage>
</organism>
<feature type="compositionally biased region" description="Basic residues" evidence="1">
    <location>
        <begin position="444"/>
        <end position="453"/>
    </location>
</feature>
<reference evidence="3" key="1">
    <citation type="submission" date="2022-12" db="EMBL/GenBank/DDBJ databases">
        <title>Genome assemblies of Blomia tropicalis.</title>
        <authorList>
            <person name="Cui Y."/>
        </authorList>
    </citation>
    <scope>NUCLEOTIDE SEQUENCE</scope>
    <source>
        <tissue evidence="3">Adult mites</tissue>
    </source>
</reference>
<evidence type="ECO:0000256" key="2">
    <source>
        <dbReference type="SAM" id="Phobius"/>
    </source>
</evidence>
<dbReference type="EMBL" id="JAPWDV010000001">
    <property type="protein sequence ID" value="KAJ6223102.1"/>
    <property type="molecule type" value="Genomic_DNA"/>
</dbReference>
<keyword evidence="2" id="KW-1133">Transmembrane helix</keyword>
<feature type="compositionally biased region" description="Basic and acidic residues" evidence="1">
    <location>
        <begin position="474"/>
        <end position="487"/>
    </location>
</feature>
<feature type="region of interest" description="Disordered" evidence="1">
    <location>
        <begin position="443"/>
        <end position="559"/>
    </location>
</feature>
<feature type="transmembrane region" description="Helical" evidence="2">
    <location>
        <begin position="376"/>
        <end position="400"/>
    </location>
</feature>
<feature type="compositionally biased region" description="Basic and acidic residues" evidence="1">
    <location>
        <begin position="547"/>
        <end position="559"/>
    </location>
</feature>
<name>A0A9Q0MCJ5_BLOTA</name>